<evidence type="ECO:0000313" key="2">
    <source>
        <dbReference type="Proteomes" id="UP001057402"/>
    </source>
</evidence>
<comment type="caution">
    <text evidence="1">The sequence shown here is derived from an EMBL/GenBank/DDBJ whole genome shotgun (WGS) entry which is preliminary data.</text>
</comment>
<keyword evidence="2" id="KW-1185">Reference proteome</keyword>
<proteinExistence type="predicted"/>
<sequence>MPLMKYYCDYCDKQFQDTPSARKRRLRARSLWFDSLRLSETIQAPAAGDASFTAGVCNRFVKTGFCQYGDSCKYVHPKGMASPATGAGTVAPGNIVSGSVGMAWENLPLSLRPSPDSAYGSSTLGRLGDSGSSSSEANFNLPSGTPRNSSPESCLTPEMVIGRWNRGGKEESREDTPACARTHVIQQSSRKHHSVSGEMMDSDGGGDRKRRRTRDHDLQRNDHKDEDDVSDEEKMKAFFDLIQAARGARERLFGRNTAKGDDDESRRRLKLPSVWNPAFQASDFVDDPGKDPAKVPGAETGGPSQLLEANPGKGEGKEEDDEGRMKRDGEGNDGGLNLKIYL</sequence>
<dbReference type="EMBL" id="CM042883">
    <property type="protein sequence ID" value="KAI4378082.1"/>
    <property type="molecule type" value="Genomic_DNA"/>
</dbReference>
<name>A0ACB9RQ54_9MYRT</name>
<accession>A0ACB9RQ54</accession>
<dbReference type="Proteomes" id="UP001057402">
    <property type="component" value="Chromosome 4"/>
</dbReference>
<gene>
    <name evidence="1" type="ORF">MLD38_015617</name>
</gene>
<evidence type="ECO:0000313" key="1">
    <source>
        <dbReference type="EMBL" id="KAI4378082.1"/>
    </source>
</evidence>
<protein>
    <submittedName>
        <fullName evidence="1">Uncharacterized protein</fullName>
    </submittedName>
</protein>
<organism evidence="1 2">
    <name type="scientific">Melastoma candidum</name>
    <dbReference type="NCBI Taxonomy" id="119954"/>
    <lineage>
        <taxon>Eukaryota</taxon>
        <taxon>Viridiplantae</taxon>
        <taxon>Streptophyta</taxon>
        <taxon>Embryophyta</taxon>
        <taxon>Tracheophyta</taxon>
        <taxon>Spermatophyta</taxon>
        <taxon>Magnoliopsida</taxon>
        <taxon>eudicotyledons</taxon>
        <taxon>Gunneridae</taxon>
        <taxon>Pentapetalae</taxon>
        <taxon>rosids</taxon>
        <taxon>malvids</taxon>
        <taxon>Myrtales</taxon>
        <taxon>Melastomataceae</taxon>
        <taxon>Melastomatoideae</taxon>
        <taxon>Melastomateae</taxon>
        <taxon>Melastoma</taxon>
    </lineage>
</organism>
<reference evidence="2" key="1">
    <citation type="journal article" date="2023" name="Front. Plant Sci.">
        <title>Chromosomal-level genome assembly of Melastoma candidum provides insights into trichome evolution.</title>
        <authorList>
            <person name="Zhong Y."/>
            <person name="Wu W."/>
            <person name="Sun C."/>
            <person name="Zou P."/>
            <person name="Liu Y."/>
            <person name="Dai S."/>
            <person name="Zhou R."/>
        </authorList>
    </citation>
    <scope>NUCLEOTIDE SEQUENCE [LARGE SCALE GENOMIC DNA]</scope>
</reference>